<proteinExistence type="predicted"/>
<feature type="region of interest" description="Disordered" evidence="1">
    <location>
        <begin position="242"/>
        <end position="278"/>
    </location>
</feature>
<dbReference type="Proteomes" id="UP000005239">
    <property type="component" value="Unassembled WGS sequence"/>
</dbReference>
<dbReference type="EnsemblMetazoa" id="PPA20081.1">
    <property type="protein sequence ID" value="PPA20081.1"/>
    <property type="gene ID" value="WBGene00109635"/>
</dbReference>
<feature type="compositionally biased region" description="Pro residues" evidence="1">
    <location>
        <begin position="52"/>
        <end position="61"/>
    </location>
</feature>
<name>A0A8R1UD47_PRIPA</name>
<evidence type="ECO:0000313" key="2">
    <source>
        <dbReference type="EnsemblMetazoa" id="PPA20081.1"/>
    </source>
</evidence>
<feature type="region of interest" description="Disordered" evidence="1">
    <location>
        <begin position="42"/>
        <end position="69"/>
    </location>
</feature>
<protein>
    <submittedName>
        <fullName evidence="2">Uncharacterized protein</fullName>
    </submittedName>
</protein>
<organism evidence="2 3">
    <name type="scientific">Pristionchus pacificus</name>
    <name type="common">Parasitic nematode worm</name>
    <dbReference type="NCBI Taxonomy" id="54126"/>
    <lineage>
        <taxon>Eukaryota</taxon>
        <taxon>Metazoa</taxon>
        <taxon>Ecdysozoa</taxon>
        <taxon>Nematoda</taxon>
        <taxon>Chromadorea</taxon>
        <taxon>Rhabditida</taxon>
        <taxon>Rhabditina</taxon>
        <taxon>Diplogasteromorpha</taxon>
        <taxon>Diplogasteroidea</taxon>
        <taxon>Neodiplogasteridae</taxon>
        <taxon>Pristionchus</taxon>
    </lineage>
</organism>
<evidence type="ECO:0000256" key="1">
    <source>
        <dbReference type="SAM" id="MobiDB-lite"/>
    </source>
</evidence>
<feature type="compositionally biased region" description="Polar residues" evidence="1">
    <location>
        <begin position="246"/>
        <end position="271"/>
    </location>
</feature>
<keyword evidence="3" id="KW-1185">Reference proteome</keyword>
<reference evidence="3" key="1">
    <citation type="journal article" date="2008" name="Nat. Genet.">
        <title>The Pristionchus pacificus genome provides a unique perspective on nematode lifestyle and parasitism.</title>
        <authorList>
            <person name="Dieterich C."/>
            <person name="Clifton S.W."/>
            <person name="Schuster L.N."/>
            <person name="Chinwalla A."/>
            <person name="Delehaunty K."/>
            <person name="Dinkelacker I."/>
            <person name="Fulton L."/>
            <person name="Fulton R."/>
            <person name="Godfrey J."/>
            <person name="Minx P."/>
            <person name="Mitreva M."/>
            <person name="Roeseler W."/>
            <person name="Tian H."/>
            <person name="Witte H."/>
            <person name="Yang S.P."/>
            <person name="Wilson R.K."/>
            <person name="Sommer R.J."/>
        </authorList>
    </citation>
    <scope>NUCLEOTIDE SEQUENCE [LARGE SCALE GENOMIC DNA]</scope>
    <source>
        <strain evidence="3">PS312</strain>
    </source>
</reference>
<sequence>MQLMETPIFFTRDTSASVSSVCSLSPEPSLLYEVFDEIHHPPQVPLHRTAPGGPPPPLPPKPAKEETPKYANVEATAVKATPPPRPPKPTAPIQETCEKSVLKITNVEDAVLPHVITAQAPLPPPKPAAPINEFSSPVVASLDAIALPIVGTASQPPAVPPVIVIQCEHNNETRRVYTKKCNSIIAGSRLRVSITSLDLLKSSDNRIQRDESTIILSTFIVGIHRSIMSVPYEKDDLLEVAHDGDNSTQTDSQVETDPSLSQLRSVPSQAGPSPPPVRILRPGRFVQRLLDMISSVPTDRLIQVMNESRLNFTPAEEANCRYLAHLMLTTPDGQEPTREQLRQFLDVATPVLQEQYEASFSDPNSNFPREQWLALRACYDSFIRATSTVSSTEGQSGANPHTCNGCMYPHNNMMKFLLFLVSFLPSLNTDPVPDGPHGDGYFRHTVDIQGRVGCSGNDAFLPMKRDWGMMDIHGSNNEGEFRVDGASYGLFTHPTSYIGIVLACDAIDFENQFRLCDLRLPSPYISMKVFCPTGKAWRVRKQLLYSDNTGHGSHYAFHKCQMDLDLAHGVVADYDHQKESLAVNEHREHENEIRPACIHSILLRQRRGRSLHMHFRTLHESNYNAWAEGAAALPAHFEFLPSNY</sequence>
<dbReference type="AlphaFoldDB" id="A0A8R1UD47"/>
<gene>
    <name evidence="2" type="primary">WBGene00109635</name>
</gene>
<reference evidence="2" key="2">
    <citation type="submission" date="2022-06" db="UniProtKB">
        <authorList>
            <consortium name="EnsemblMetazoa"/>
        </authorList>
    </citation>
    <scope>IDENTIFICATION</scope>
    <source>
        <strain evidence="2">PS312</strain>
    </source>
</reference>
<evidence type="ECO:0000313" key="3">
    <source>
        <dbReference type="Proteomes" id="UP000005239"/>
    </source>
</evidence>
<accession>A0A8R1UD47</accession>